<feature type="compositionally biased region" description="Polar residues" evidence="1">
    <location>
        <begin position="31"/>
        <end position="49"/>
    </location>
</feature>
<dbReference type="GO" id="GO:0004674">
    <property type="term" value="F:protein serine/threonine kinase activity"/>
    <property type="evidence" value="ECO:0007669"/>
    <property type="project" value="TreeGrafter"/>
</dbReference>
<comment type="caution">
    <text evidence="3">The sequence shown here is derived from an EMBL/GenBank/DDBJ whole genome shotgun (WGS) entry which is preliminary data.</text>
</comment>
<dbReference type="PANTHER" id="PTHR24359:SF1">
    <property type="entry name" value="INHIBITOR OF NUCLEAR FACTOR KAPPA-B KINASE EPSILON SUBUNIT HOMOLOG 1-RELATED"/>
    <property type="match status" value="1"/>
</dbReference>
<evidence type="ECO:0000313" key="4">
    <source>
        <dbReference type="Proteomes" id="UP000028545"/>
    </source>
</evidence>
<dbReference type="HOGENOM" id="CLU_017513_0_0_1"/>
<dbReference type="KEGG" id="sapo:SAPIO_CDS2548"/>
<dbReference type="PROSITE" id="PS50011">
    <property type="entry name" value="PROTEIN_KINASE_DOM"/>
    <property type="match status" value="1"/>
</dbReference>
<name>A0A084GCQ3_PSEDA</name>
<evidence type="ECO:0000256" key="1">
    <source>
        <dbReference type="SAM" id="MobiDB-lite"/>
    </source>
</evidence>
<dbReference type="RefSeq" id="XP_016644914.1">
    <property type="nucleotide sequence ID" value="XM_016785538.1"/>
</dbReference>
<dbReference type="InterPro" id="IPR011009">
    <property type="entry name" value="Kinase-like_dom_sf"/>
</dbReference>
<dbReference type="Proteomes" id="UP000028545">
    <property type="component" value="Unassembled WGS sequence"/>
</dbReference>
<dbReference type="OMA" id="FHFIFPW"/>
<dbReference type="SUPFAM" id="SSF56112">
    <property type="entry name" value="Protein kinase-like (PK-like)"/>
    <property type="match status" value="1"/>
</dbReference>
<dbReference type="Pfam" id="PF00069">
    <property type="entry name" value="Pkinase"/>
    <property type="match status" value="1"/>
</dbReference>
<dbReference type="Gene3D" id="1.10.510.10">
    <property type="entry name" value="Transferase(Phosphotransferase) domain 1"/>
    <property type="match status" value="1"/>
</dbReference>
<keyword evidence="4" id="KW-1185">Reference proteome</keyword>
<gene>
    <name evidence="3" type="ORF">SAPIO_CDS2548</name>
</gene>
<feature type="domain" description="Protein kinase" evidence="2">
    <location>
        <begin position="224"/>
        <end position="532"/>
    </location>
</feature>
<dbReference type="OrthoDB" id="1046782at2759"/>
<dbReference type="VEuPathDB" id="FungiDB:SAPIO_CDS2548"/>
<dbReference type="GeneID" id="27721620"/>
<proteinExistence type="predicted"/>
<dbReference type="CDD" id="cd00180">
    <property type="entry name" value="PKc"/>
    <property type="match status" value="1"/>
</dbReference>
<protein>
    <recommendedName>
        <fullName evidence="2">Protein kinase domain-containing protein</fullName>
    </recommendedName>
</protein>
<organism evidence="3 4">
    <name type="scientific">Pseudallescheria apiosperma</name>
    <name type="common">Scedosporium apiospermum</name>
    <dbReference type="NCBI Taxonomy" id="563466"/>
    <lineage>
        <taxon>Eukaryota</taxon>
        <taxon>Fungi</taxon>
        <taxon>Dikarya</taxon>
        <taxon>Ascomycota</taxon>
        <taxon>Pezizomycotina</taxon>
        <taxon>Sordariomycetes</taxon>
        <taxon>Hypocreomycetidae</taxon>
        <taxon>Microascales</taxon>
        <taxon>Microascaceae</taxon>
        <taxon>Scedosporium</taxon>
    </lineage>
</organism>
<sequence length="622" mass="70868">MTGVSGGTATHPEFVVTVTDTDGPAKPHSPSPNERSTFNGNDTSLLPSNKGNIPLRRFLRQHEISHHGQRHYWTDKLIRHLMTREQVENELSRSEYNKIKDQAKKAYVDIVCPPEGSSTSETYFKIFAILVLIEQVEAFDGFVRDRVCDQSLPLVPMKGPCGEEELCLEANPESPLNCCTKWKDSDKIAFERTQWGVLTPYFDLKKDGSCKEFDLRPDTILPWKVLPGDVMSGAYGDVYRVEIHPTSHGFSQVLRGMKLSESILAIKKPHKKNEDHFRREFEHLQRFSGRQNPHLVTTLGAFKFQDRWNFIFPSADYDLDTYMSEKHPAPPPWEWDTVCWASEQLHGLMGALDTIHNPVHLHHNPVKLYGRHGDLKLDNVLCFQSSATKWKMLVITDFGHSASHRDTSRSNIPGKEVPGVPGYRPPECDIEGGTVSRAFDIWTLGCLFLEFVTWLLGGKELVEWFNEKRTTLFYTGIKNNVFYQLRRADEGGTTYVVQVKPEVTEWIGNLRNHQNCSRFIHDILSLIEMEMIVVLEANRQRSSSGMLQMRLQEIRQRCENDKAYALNGCPELKGPEYGPAVEVTLNEMARHLIGDYGSALPLHEGLANRAMSEMQLRDLGDS</sequence>
<accession>A0A084GCQ3</accession>
<feature type="region of interest" description="Disordered" evidence="1">
    <location>
        <begin position="1"/>
        <end position="49"/>
    </location>
</feature>
<dbReference type="EMBL" id="JOWA01000086">
    <property type="protein sequence ID" value="KEZ45115.1"/>
    <property type="molecule type" value="Genomic_DNA"/>
</dbReference>
<dbReference type="AlphaFoldDB" id="A0A084GCQ3"/>
<evidence type="ECO:0000313" key="3">
    <source>
        <dbReference type="EMBL" id="KEZ45115.1"/>
    </source>
</evidence>
<reference evidence="3 4" key="1">
    <citation type="journal article" date="2014" name="Genome Announc.">
        <title>Draft genome sequence of the pathogenic fungus Scedosporium apiospermum.</title>
        <authorList>
            <person name="Vandeputte P."/>
            <person name="Ghamrawi S."/>
            <person name="Rechenmann M."/>
            <person name="Iltis A."/>
            <person name="Giraud S."/>
            <person name="Fleury M."/>
            <person name="Thornton C."/>
            <person name="Delhaes L."/>
            <person name="Meyer W."/>
            <person name="Papon N."/>
            <person name="Bouchara J.P."/>
        </authorList>
    </citation>
    <scope>NUCLEOTIDE SEQUENCE [LARGE SCALE GENOMIC DNA]</scope>
    <source>
        <strain evidence="3 4">IHEM 14462</strain>
    </source>
</reference>
<dbReference type="GO" id="GO:0005524">
    <property type="term" value="F:ATP binding"/>
    <property type="evidence" value="ECO:0007669"/>
    <property type="project" value="InterPro"/>
</dbReference>
<dbReference type="InterPro" id="IPR000719">
    <property type="entry name" value="Prot_kinase_dom"/>
</dbReference>
<evidence type="ECO:0000259" key="2">
    <source>
        <dbReference type="PROSITE" id="PS50011"/>
    </source>
</evidence>
<dbReference type="PANTHER" id="PTHR24359">
    <property type="entry name" value="SERINE/THREONINE-PROTEIN KINASE SBK1"/>
    <property type="match status" value="1"/>
</dbReference>
<dbReference type="SMART" id="SM00220">
    <property type="entry name" value="S_TKc"/>
    <property type="match status" value="1"/>
</dbReference>